<dbReference type="SUPFAM" id="SSF52266">
    <property type="entry name" value="SGNH hydrolase"/>
    <property type="match status" value="1"/>
</dbReference>
<keyword evidence="3" id="KW-1185">Reference proteome</keyword>
<dbReference type="EC" id="3.1.-.-" evidence="2"/>
<dbReference type="PANTHER" id="PTHR30383:SF5">
    <property type="entry name" value="SGNH HYDROLASE-TYPE ESTERASE DOMAIN-CONTAINING PROTEIN"/>
    <property type="match status" value="1"/>
</dbReference>
<reference evidence="3" key="1">
    <citation type="journal article" date="2019" name="Int. J. Syst. Evol. Microbiol.">
        <title>The Global Catalogue of Microorganisms (GCM) 10K type strain sequencing project: providing services to taxonomists for standard genome sequencing and annotation.</title>
        <authorList>
            <consortium name="The Broad Institute Genomics Platform"/>
            <consortium name="The Broad Institute Genome Sequencing Center for Infectious Disease"/>
            <person name="Wu L."/>
            <person name="Ma J."/>
        </authorList>
    </citation>
    <scope>NUCLEOTIDE SEQUENCE [LARGE SCALE GENOMIC DNA]</scope>
    <source>
        <strain evidence="3">KCTC 52416</strain>
    </source>
</reference>
<dbReference type="Pfam" id="PF13472">
    <property type="entry name" value="Lipase_GDSL_2"/>
    <property type="match status" value="1"/>
</dbReference>
<evidence type="ECO:0000259" key="1">
    <source>
        <dbReference type="Pfam" id="PF13472"/>
    </source>
</evidence>
<dbReference type="GO" id="GO:0016787">
    <property type="term" value="F:hydrolase activity"/>
    <property type="evidence" value="ECO:0007669"/>
    <property type="project" value="UniProtKB-KW"/>
</dbReference>
<sequence>MDKSRRTFIGSSLMGAAAAINLPQIVTAAIRPAAGAPKIRLEQGDVILFQGDSITDAGRNKEDATPNNAHSLGSGYAFLATASLLLTHPQKQLKIYNKGISGNKVHQLDERWQADCIALKPNVLSILIGVNDYWHTRTGGYKGTPLVYRDDYRKLLDRTMASLPNVKLIIGEPFAVNNVKAVTEAWFPAFDQYRHAAHEIAKEYKAVFIPYQRLFDEAGKRIEPAYWTYDGVHTTLAGAQLMAEAWLTAISQ</sequence>
<accession>A0ABV7JNY3</accession>
<dbReference type="Proteomes" id="UP001595526">
    <property type="component" value="Unassembled WGS sequence"/>
</dbReference>
<dbReference type="RefSeq" id="WP_379020279.1">
    <property type="nucleotide sequence ID" value="NZ_JBHRTA010000009.1"/>
</dbReference>
<dbReference type="PROSITE" id="PS51318">
    <property type="entry name" value="TAT"/>
    <property type="match status" value="1"/>
</dbReference>
<protein>
    <submittedName>
        <fullName evidence="2">SGNH/GDSL hydrolase family protein</fullName>
        <ecNumber evidence="2">3.1.-.-</ecNumber>
    </submittedName>
</protein>
<proteinExistence type="predicted"/>
<organism evidence="2 3">
    <name type="scientific">Parapedobacter deserti</name>
    <dbReference type="NCBI Taxonomy" id="1912957"/>
    <lineage>
        <taxon>Bacteria</taxon>
        <taxon>Pseudomonadati</taxon>
        <taxon>Bacteroidota</taxon>
        <taxon>Sphingobacteriia</taxon>
        <taxon>Sphingobacteriales</taxon>
        <taxon>Sphingobacteriaceae</taxon>
        <taxon>Parapedobacter</taxon>
    </lineage>
</organism>
<dbReference type="Gene3D" id="3.40.50.1110">
    <property type="entry name" value="SGNH hydrolase"/>
    <property type="match status" value="1"/>
</dbReference>
<dbReference type="InterPro" id="IPR013830">
    <property type="entry name" value="SGNH_hydro"/>
</dbReference>
<name>A0ABV7JNY3_9SPHI</name>
<gene>
    <name evidence="2" type="ORF">ACFOET_05205</name>
</gene>
<dbReference type="PANTHER" id="PTHR30383">
    <property type="entry name" value="THIOESTERASE 1/PROTEASE 1/LYSOPHOSPHOLIPASE L1"/>
    <property type="match status" value="1"/>
</dbReference>
<dbReference type="InterPro" id="IPR051532">
    <property type="entry name" value="Ester_Hydrolysis_Enzymes"/>
</dbReference>
<evidence type="ECO:0000313" key="3">
    <source>
        <dbReference type="Proteomes" id="UP001595526"/>
    </source>
</evidence>
<keyword evidence="2" id="KW-0378">Hydrolase</keyword>
<evidence type="ECO:0000313" key="2">
    <source>
        <dbReference type="EMBL" id="MFC3197007.1"/>
    </source>
</evidence>
<dbReference type="CDD" id="cd01834">
    <property type="entry name" value="SGNH_hydrolase_like_2"/>
    <property type="match status" value="1"/>
</dbReference>
<dbReference type="InterPro" id="IPR006311">
    <property type="entry name" value="TAT_signal"/>
</dbReference>
<feature type="domain" description="SGNH hydrolase-type esterase" evidence="1">
    <location>
        <begin position="51"/>
        <end position="241"/>
    </location>
</feature>
<dbReference type="InterPro" id="IPR036514">
    <property type="entry name" value="SGNH_hydro_sf"/>
</dbReference>
<dbReference type="EMBL" id="JBHRTA010000009">
    <property type="protein sequence ID" value="MFC3197007.1"/>
    <property type="molecule type" value="Genomic_DNA"/>
</dbReference>
<comment type="caution">
    <text evidence="2">The sequence shown here is derived from an EMBL/GenBank/DDBJ whole genome shotgun (WGS) entry which is preliminary data.</text>
</comment>